<keyword evidence="3" id="KW-1185">Reference proteome</keyword>
<dbReference type="SUPFAM" id="SSF109854">
    <property type="entry name" value="DinB/YfiT-like putative metalloenzymes"/>
    <property type="match status" value="1"/>
</dbReference>
<evidence type="ECO:0000313" key="3">
    <source>
        <dbReference type="Proteomes" id="UP000664795"/>
    </source>
</evidence>
<accession>A0A939G3M1</accession>
<dbReference type="Proteomes" id="UP000664795">
    <property type="component" value="Unassembled WGS sequence"/>
</dbReference>
<sequence>MNHSRFVRFHNQLNALDDLLAGLSVQQLQQQGQPGKWSIFEQIAHLARYQVVFQQRIDLICQTDQPHFDRYIADDDPNFAPWLVLTTTELLAQLKQDRAALNHTLATLTDIQLRRTGTHPTFGAMDLEGWTEFFLLHEAHHFLSIMRLAASAKNG</sequence>
<evidence type="ECO:0000313" key="2">
    <source>
        <dbReference type="EMBL" id="MBO0929820.1"/>
    </source>
</evidence>
<feature type="domain" description="DinB-like" evidence="1">
    <location>
        <begin position="9"/>
        <end position="143"/>
    </location>
</feature>
<dbReference type="Pfam" id="PF12867">
    <property type="entry name" value="DinB_2"/>
    <property type="match status" value="1"/>
</dbReference>
<dbReference type="InterPro" id="IPR034660">
    <property type="entry name" value="DinB/YfiT-like"/>
</dbReference>
<dbReference type="EMBL" id="JAFMYU010000002">
    <property type="protein sequence ID" value="MBO0929820.1"/>
    <property type="molecule type" value="Genomic_DNA"/>
</dbReference>
<protein>
    <submittedName>
        <fullName evidence="2">DinB family protein</fullName>
    </submittedName>
</protein>
<organism evidence="2 3">
    <name type="scientific">Fibrella aquatilis</name>
    <dbReference type="NCBI Taxonomy" id="2817059"/>
    <lineage>
        <taxon>Bacteria</taxon>
        <taxon>Pseudomonadati</taxon>
        <taxon>Bacteroidota</taxon>
        <taxon>Cytophagia</taxon>
        <taxon>Cytophagales</taxon>
        <taxon>Spirosomataceae</taxon>
        <taxon>Fibrella</taxon>
    </lineage>
</organism>
<dbReference type="Gene3D" id="1.20.120.450">
    <property type="entry name" value="dinb family like domain"/>
    <property type="match status" value="1"/>
</dbReference>
<name>A0A939G3M1_9BACT</name>
<evidence type="ECO:0000259" key="1">
    <source>
        <dbReference type="Pfam" id="PF12867"/>
    </source>
</evidence>
<dbReference type="InterPro" id="IPR024775">
    <property type="entry name" value="DinB-like"/>
</dbReference>
<proteinExistence type="predicted"/>
<gene>
    <name evidence="2" type="ORF">J2I48_02395</name>
</gene>
<dbReference type="RefSeq" id="WP_207333792.1">
    <property type="nucleotide sequence ID" value="NZ_JAFMYU010000002.1"/>
</dbReference>
<comment type="caution">
    <text evidence="2">The sequence shown here is derived from an EMBL/GenBank/DDBJ whole genome shotgun (WGS) entry which is preliminary data.</text>
</comment>
<dbReference type="AlphaFoldDB" id="A0A939G3M1"/>
<reference evidence="2 3" key="1">
    <citation type="submission" date="2021-03" db="EMBL/GenBank/DDBJ databases">
        <title>Fibrella sp. HMF5036 genome sequencing and assembly.</title>
        <authorList>
            <person name="Kang H."/>
            <person name="Kim H."/>
            <person name="Bae S."/>
            <person name="Joh K."/>
        </authorList>
    </citation>
    <scope>NUCLEOTIDE SEQUENCE [LARGE SCALE GENOMIC DNA]</scope>
    <source>
        <strain evidence="2 3">HMF5036</strain>
    </source>
</reference>